<dbReference type="InterPro" id="IPR029058">
    <property type="entry name" value="AB_hydrolase_fold"/>
</dbReference>
<dbReference type="InterPro" id="IPR011118">
    <property type="entry name" value="Tannase/feruloyl_esterase"/>
</dbReference>
<evidence type="ECO:0000256" key="4">
    <source>
        <dbReference type="ARBA" id="ARBA00022729"/>
    </source>
</evidence>
<proteinExistence type="inferred from homology"/>
<dbReference type="EMBL" id="ML977325">
    <property type="protein sequence ID" value="KAF2114574.1"/>
    <property type="molecule type" value="Genomic_DNA"/>
</dbReference>
<name>A0A6A5Z6D0_9PLEO</name>
<keyword evidence="4 8" id="KW-0732">Signal</keyword>
<dbReference type="Proteomes" id="UP000799770">
    <property type="component" value="Unassembled WGS sequence"/>
</dbReference>
<evidence type="ECO:0000256" key="3">
    <source>
        <dbReference type="ARBA" id="ARBA00022723"/>
    </source>
</evidence>
<keyword evidence="5 8" id="KW-0378">Hydrolase</keyword>
<gene>
    <name evidence="9" type="ORF">BDV96DRAFT_613220</name>
</gene>
<evidence type="ECO:0000313" key="10">
    <source>
        <dbReference type="Proteomes" id="UP000799770"/>
    </source>
</evidence>
<keyword evidence="7" id="KW-1015">Disulfide bond</keyword>
<dbReference type="SUPFAM" id="SSF53474">
    <property type="entry name" value="alpha/beta-Hydrolases"/>
    <property type="match status" value="1"/>
</dbReference>
<feature type="signal peptide" evidence="8">
    <location>
        <begin position="1"/>
        <end position="21"/>
    </location>
</feature>
<dbReference type="EC" id="3.1.1.-" evidence="8"/>
<dbReference type="OrthoDB" id="3039123at2759"/>
<accession>A0A6A5Z6D0</accession>
<evidence type="ECO:0000256" key="2">
    <source>
        <dbReference type="ARBA" id="ARBA00022487"/>
    </source>
</evidence>
<evidence type="ECO:0000256" key="5">
    <source>
        <dbReference type="ARBA" id="ARBA00022801"/>
    </source>
</evidence>
<sequence>MMRTLVTTLWSLLLLQTPSSAFQCSVESVQHFLPAGSTALRALSLPDNLSFSDPSEVAYPGITSALPALCLLTINVTSSRSSSYRFGLFLSEVWNGRFAAVGNGGLAGGINWPSMGTMAKYGFAVVSTDTGHNGTSSDGTFALNGNETITDNAYRAMHGSVEHAKAIVQEHYGRNISYSYYSGCSTGGRQGLVELQKYPEDFDGVLVGAPAWESTKIAAFFVQMGVINLPKTSDHHIPPSLYPLIQAEAIQQCDGVDGVEDGVISDPQACHFRAETLLCTPGSNTSTCLTDPQINTLHLLYGHYFDVARPLFYYALPPGSEAGWSALLPSDAPLSLGTNAFAYVQLQDPNWDWRELNISIIVEKDATGDRSGIPEDFDIRPFADHELLPYKTSRTFYEAVYRNISSQDVAYTVDDFYRLFYVPGMLHCSEDLGRNIYGVPGFEDANHDAVLALMHWVEKGEAPKWITATKFVNESIDLGVRRQRKLCPYPKTARLVGDDVHDAGSWEC</sequence>
<protein>
    <recommendedName>
        <fullName evidence="8">Carboxylic ester hydrolase</fullName>
        <ecNumber evidence="8">3.1.1.-</ecNumber>
    </recommendedName>
</protein>
<reference evidence="9" key="1">
    <citation type="journal article" date="2020" name="Stud. Mycol.">
        <title>101 Dothideomycetes genomes: a test case for predicting lifestyles and emergence of pathogens.</title>
        <authorList>
            <person name="Haridas S."/>
            <person name="Albert R."/>
            <person name="Binder M."/>
            <person name="Bloem J."/>
            <person name="Labutti K."/>
            <person name="Salamov A."/>
            <person name="Andreopoulos B."/>
            <person name="Baker S."/>
            <person name="Barry K."/>
            <person name="Bills G."/>
            <person name="Bluhm B."/>
            <person name="Cannon C."/>
            <person name="Castanera R."/>
            <person name="Culley D."/>
            <person name="Daum C."/>
            <person name="Ezra D."/>
            <person name="Gonzalez J."/>
            <person name="Henrissat B."/>
            <person name="Kuo A."/>
            <person name="Liang C."/>
            <person name="Lipzen A."/>
            <person name="Lutzoni F."/>
            <person name="Magnuson J."/>
            <person name="Mondo S."/>
            <person name="Nolan M."/>
            <person name="Ohm R."/>
            <person name="Pangilinan J."/>
            <person name="Park H.-J."/>
            <person name="Ramirez L."/>
            <person name="Alfaro M."/>
            <person name="Sun H."/>
            <person name="Tritt A."/>
            <person name="Yoshinaga Y."/>
            <person name="Zwiers L.-H."/>
            <person name="Turgeon B."/>
            <person name="Goodwin S."/>
            <person name="Spatafora J."/>
            <person name="Crous P."/>
            <person name="Grigoriev I."/>
        </authorList>
    </citation>
    <scope>NUCLEOTIDE SEQUENCE</scope>
    <source>
        <strain evidence="9">CBS 627.86</strain>
    </source>
</reference>
<evidence type="ECO:0000313" key="9">
    <source>
        <dbReference type="EMBL" id="KAF2114574.1"/>
    </source>
</evidence>
<evidence type="ECO:0000256" key="8">
    <source>
        <dbReference type="RuleBase" id="RU361238"/>
    </source>
</evidence>
<dbReference type="PANTHER" id="PTHR33938">
    <property type="entry name" value="FERULOYL ESTERASE B-RELATED"/>
    <property type="match status" value="1"/>
</dbReference>
<dbReference type="PANTHER" id="PTHR33938:SF2">
    <property type="entry name" value="CARBOXYLIC ESTER HYDROLASE"/>
    <property type="match status" value="1"/>
</dbReference>
<organism evidence="9 10">
    <name type="scientific">Lophiotrema nucula</name>
    <dbReference type="NCBI Taxonomy" id="690887"/>
    <lineage>
        <taxon>Eukaryota</taxon>
        <taxon>Fungi</taxon>
        <taxon>Dikarya</taxon>
        <taxon>Ascomycota</taxon>
        <taxon>Pezizomycotina</taxon>
        <taxon>Dothideomycetes</taxon>
        <taxon>Pleosporomycetidae</taxon>
        <taxon>Pleosporales</taxon>
        <taxon>Lophiotremataceae</taxon>
        <taxon>Lophiotrema</taxon>
    </lineage>
</organism>
<keyword evidence="3" id="KW-0479">Metal-binding</keyword>
<keyword evidence="10" id="KW-1185">Reference proteome</keyword>
<evidence type="ECO:0000256" key="1">
    <source>
        <dbReference type="ARBA" id="ARBA00006249"/>
    </source>
</evidence>
<dbReference type="Pfam" id="PF07519">
    <property type="entry name" value="Tannase"/>
    <property type="match status" value="2"/>
</dbReference>
<dbReference type="GO" id="GO:0046872">
    <property type="term" value="F:metal ion binding"/>
    <property type="evidence" value="ECO:0007669"/>
    <property type="project" value="UniProtKB-KW"/>
</dbReference>
<dbReference type="AlphaFoldDB" id="A0A6A5Z6D0"/>
<evidence type="ECO:0000256" key="7">
    <source>
        <dbReference type="ARBA" id="ARBA00023157"/>
    </source>
</evidence>
<keyword evidence="2" id="KW-0719">Serine esterase</keyword>
<keyword evidence="6" id="KW-0106">Calcium</keyword>
<evidence type="ECO:0000256" key="6">
    <source>
        <dbReference type="ARBA" id="ARBA00022837"/>
    </source>
</evidence>
<dbReference type="GO" id="GO:0030600">
    <property type="term" value="F:feruloyl esterase activity"/>
    <property type="evidence" value="ECO:0007669"/>
    <property type="project" value="UniProtKB-ARBA"/>
</dbReference>
<feature type="chain" id="PRO_5025712740" description="Carboxylic ester hydrolase" evidence="8">
    <location>
        <begin position="22"/>
        <end position="508"/>
    </location>
</feature>
<comment type="similarity">
    <text evidence="1 8">Belongs to the tannase family.</text>
</comment>